<dbReference type="RefSeq" id="WP_170143828.1">
    <property type="nucleotide sequence ID" value="NZ_AP018786.1"/>
</dbReference>
<evidence type="ECO:0000256" key="3">
    <source>
        <dbReference type="ARBA" id="ARBA00022553"/>
    </source>
</evidence>
<dbReference type="EMBL" id="AP018786">
    <property type="protein sequence ID" value="BBF23084.1"/>
    <property type="molecule type" value="Genomic_DNA"/>
</dbReference>
<dbReference type="EC" id="2.7.13.3" evidence="2"/>
<evidence type="ECO:0000256" key="9">
    <source>
        <dbReference type="SAM" id="Coils"/>
    </source>
</evidence>
<evidence type="ECO:0000256" key="8">
    <source>
        <dbReference type="ARBA" id="ARBA00023012"/>
    </source>
</evidence>
<evidence type="ECO:0000256" key="12">
    <source>
        <dbReference type="SAM" id="SignalP"/>
    </source>
</evidence>
<sequence length="645" mass="69830">MRSRILVLGSIFALLGAVLLPAQAADLPPEVRIGLQDNLGPDFLIESFAPTMRLLRGEHPETRFRTTIYTPEALSRAVRERRVDAFFADSALFGVLQLESGAQQIAARTPPYVEDPSKAAGVAVVVRRGSPIRTLSDVPGKRIASEAPGDFSTWLAFRGLLNGIGALEPGWNAEVRFTGYMPPDPIQLVQQAAVDVAVVPACRLESLVAMNVVREGELVVLGDSVSDGFPCRHSAPLLPDIVFGVSTGTSADLASTLSVTLLGAKPFRAGERWRIASDFTKAADLYRELRIGPYRPVTEEPTLLHFWQRYKRWIIAVFLALMLLALHSVAAERLVEKRTRALRAAIAEKERAAATAREARERLTQLERSSVVSGLSSMFAHEVRQPLSAVVAYAGGIRMAAGRLGKTPSPELGPTLVSAADRLIDEAERVSDIVERVRSYAKAGARRHRRVELAGLVARAREIFGHGSLGEGVDVRIDVPDTLSVSGEPLELELVLVNLFRNAAAAMTDRPSGKRRILVKAFECGEVLVPEASGNAKRARFAPRFATLEVSDEGSPDGPVAEEVFRRLSTPVKSLKPDSLGLGLHIVRRIVEAHGGSLAFRRAAPPSNGLTVQIRLPMLVSEEKNPAPDGSLENTTARLSEPTSC</sequence>
<evidence type="ECO:0000259" key="13">
    <source>
        <dbReference type="PROSITE" id="PS50109"/>
    </source>
</evidence>
<feature type="domain" description="Histidine kinase" evidence="13">
    <location>
        <begin position="378"/>
        <end position="620"/>
    </location>
</feature>
<dbReference type="InterPro" id="IPR003594">
    <property type="entry name" value="HATPase_dom"/>
</dbReference>
<evidence type="ECO:0000256" key="10">
    <source>
        <dbReference type="SAM" id="MobiDB-lite"/>
    </source>
</evidence>
<dbReference type="KEGG" id="sutt:SUTMEG_09750"/>
<keyword evidence="8" id="KW-0902">Two-component regulatory system</keyword>
<dbReference type="PANTHER" id="PTHR43065:SF10">
    <property type="entry name" value="PEROXIDE STRESS-ACTIVATED HISTIDINE KINASE MAK3"/>
    <property type="match status" value="1"/>
</dbReference>
<dbReference type="Gene3D" id="1.10.287.130">
    <property type="match status" value="1"/>
</dbReference>
<dbReference type="GO" id="GO:0005524">
    <property type="term" value="F:ATP binding"/>
    <property type="evidence" value="ECO:0007669"/>
    <property type="project" value="UniProtKB-KW"/>
</dbReference>
<gene>
    <name evidence="14" type="ORF">SUTMEG_09750</name>
</gene>
<dbReference type="InterPro" id="IPR036890">
    <property type="entry name" value="HATPase_C_sf"/>
</dbReference>
<name>A0A2Z6I9Q4_9BURK</name>
<comment type="catalytic activity">
    <reaction evidence="1">
        <text>ATP + protein L-histidine = ADP + protein N-phospho-L-histidine.</text>
        <dbReference type="EC" id="2.7.13.3"/>
    </reaction>
</comment>
<feature type="chain" id="PRO_5016396360" description="histidine kinase" evidence="12">
    <location>
        <begin position="25"/>
        <end position="645"/>
    </location>
</feature>
<feature type="region of interest" description="Disordered" evidence="10">
    <location>
        <begin position="622"/>
        <end position="645"/>
    </location>
</feature>
<dbReference type="SUPFAM" id="SSF55874">
    <property type="entry name" value="ATPase domain of HSP90 chaperone/DNA topoisomerase II/histidine kinase"/>
    <property type="match status" value="1"/>
</dbReference>
<keyword evidence="12" id="KW-0732">Signal</keyword>
<dbReference type="SMART" id="SM00388">
    <property type="entry name" value="HisKA"/>
    <property type="match status" value="1"/>
</dbReference>
<evidence type="ECO:0000256" key="6">
    <source>
        <dbReference type="ARBA" id="ARBA00022777"/>
    </source>
</evidence>
<reference evidence="14 15" key="1">
    <citation type="journal article" date="2018" name="Int. J. Syst. Evol. Microbiol.">
        <title>Mesosutterella multiformis gen. nov., sp. nov., a member of the family Sutterellaceae and Sutterella megalosphaeroides sp. nov., isolated from human faeces.</title>
        <authorList>
            <person name="Sakamoto M."/>
            <person name="Ikeyama N."/>
            <person name="Kunihiro T."/>
            <person name="Iino T."/>
            <person name="Yuki M."/>
            <person name="Ohkuma M."/>
        </authorList>
    </citation>
    <scope>NUCLEOTIDE SEQUENCE [LARGE SCALE GENOMIC DNA]</scope>
    <source>
        <strain evidence="14 15">6FBBBH3</strain>
    </source>
</reference>
<dbReference type="Pfam" id="PF02518">
    <property type="entry name" value="HATPase_c"/>
    <property type="match status" value="1"/>
</dbReference>
<dbReference type="GO" id="GO:0000155">
    <property type="term" value="F:phosphorelay sensor kinase activity"/>
    <property type="evidence" value="ECO:0007669"/>
    <property type="project" value="InterPro"/>
</dbReference>
<protein>
    <recommendedName>
        <fullName evidence="2">histidine kinase</fullName>
        <ecNumber evidence="2">2.7.13.3</ecNumber>
    </recommendedName>
</protein>
<proteinExistence type="predicted"/>
<dbReference type="PANTHER" id="PTHR43065">
    <property type="entry name" value="SENSOR HISTIDINE KINASE"/>
    <property type="match status" value="1"/>
</dbReference>
<feature type="compositionally biased region" description="Polar residues" evidence="10">
    <location>
        <begin position="632"/>
        <end position="645"/>
    </location>
</feature>
<dbReference type="InterPro" id="IPR003661">
    <property type="entry name" value="HisK_dim/P_dom"/>
</dbReference>
<evidence type="ECO:0000256" key="7">
    <source>
        <dbReference type="ARBA" id="ARBA00022840"/>
    </source>
</evidence>
<dbReference type="SUPFAM" id="SSF53850">
    <property type="entry name" value="Periplasmic binding protein-like II"/>
    <property type="match status" value="1"/>
</dbReference>
<keyword evidence="11" id="KW-1133">Transmembrane helix</keyword>
<dbReference type="SMART" id="SM00387">
    <property type="entry name" value="HATPase_c"/>
    <property type="match status" value="1"/>
</dbReference>
<dbReference type="Gene3D" id="3.30.565.10">
    <property type="entry name" value="Histidine kinase-like ATPase, C-terminal domain"/>
    <property type="match status" value="1"/>
</dbReference>
<evidence type="ECO:0000256" key="2">
    <source>
        <dbReference type="ARBA" id="ARBA00012438"/>
    </source>
</evidence>
<dbReference type="Pfam" id="PF12974">
    <property type="entry name" value="Phosphonate-bd"/>
    <property type="match status" value="1"/>
</dbReference>
<evidence type="ECO:0000256" key="5">
    <source>
        <dbReference type="ARBA" id="ARBA00022741"/>
    </source>
</evidence>
<accession>A0A2Z6I9Q4</accession>
<keyword evidence="3" id="KW-0597">Phosphoprotein</keyword>
<keyword evidence="7" id="KW-0067">ATP-binding</keyword>
<dbReference type="SUPFAM" id="SSF47384">
    <property type="entry name" value="Homodimeric domain of signal transducing histidine kinase"/>
    <property type="match status" value="1"/>
</dbReference>
<dbReference type="Pfam" id="PF00512">
    <property type="entry name" value="HisKA"/>
    <property type="match status" value="1"/>
</dbReference>
<evidence type="ECO:0000256" key="4">
    <source>
        <dbReference type="ARBA" id="ARBA00022679"/>
    </source>
</evidence>
<keyword evidence="9" id="KW-0175">Coiled coil</keyword>
<keyword evidence="11" id="KW-0812">Transmembrane</keyword>
<dbReference type="Proteomes" id="UP000271003">
    <property type="component" value="Chromosome"/>
</dbReference>
<evidence type="ECO:0000256" key="11">
    <source>
        <dbReference type="SAM" id="Phobius"/>
    </source>
</evidence>
<dbReference type="InterPro" id="IPR005467">
    <property type="entry name" value="His_kinase_dom"/>
</dbReference>
<organism evidence="14 15">
    <name type="scientific">Sutterella megalosphaeroides</name>
    <dbReference type="NCBI Taxonomy" id="2494234"/>
    <lineage>
        <taxon>Bacteria</taxon>
        <taxon>Pseudomonadati</taxon>
        <taxon>Pseudomonadota</taxon>
        <taxon>Betaproteobacteria</taxon>
        <taxon>Burkholderiales</taxon>
        <taxon>Sutterellaceae</taxon>
        <taxon>Sutterella</taxon>
    </lineage>
</organism>
<dbReference type="InterPro" id="IPR036097">
    <property type="entry name" value="HisK_dim/P_sf"/>
</dbReference>
<dbReference type="CDD" id="cd00082">
    <property type="entry name" value="HisKA"/>
    <property type="match status" value="1"/>
</dbReference>
<keyword evidence="15" id="KW-1185">Reference proteome</keyword>
<evidence type="ECO:0000313" key="14">
    <source>
        <dbReference type="EMBL" id="BBF23084.1"/>
    </source>
</evidence>
<feature type="transmembrane region" description="Helical" evidence="11">
    <location>
        <begin position="313"/>
        <end position="331"/>
    </location>
</feature>
<feature type="coiled-coil region" evidence="9">
    <location>
        <begin position="342"/>
        <end position="369"/>
    </location>
</feature>
<keyword evidence="6 14" id="KW-0418">Kinase</keyword>
<feature type="signal peptide" evidence="12">
    <location>
        <begin position="1"/>
        <end position="24"/>
    </location>
</feature>
<keyword evidence="4" id="KW-0808">Transferase</keyword>
<dbReference type="InterPro" id="IPR004358">
    <property type="entry name" value="Sig_transdc_His_kin-like_C"/>
</dbReference>
<dbReference type="PROSITE" id="PS50109">
    <property type="entry name" value="HIS_KIN"/>
    <property type="match status" value="1"/>
</dbReference>
<keyword evidence="11" id="KW-0472">Membrane</keyword>
<evidence type="ECO:0000256" key="1">
    <source>
        <dbReference type="ARBA" id="ARBA00000085"/>
    </source>
</evidence>
<dbReference type="Gene3D" id="3.40.190.10">
    <property type="entry name" value="Periplasmic binding protein-like II"/>
    <property type="match status" value="1"/>
</dbReference>
<keyword evidence="5" id="KW-0547">Nucleotide-binding</keyword>
<dbReference type="AlphaFoldDB" id="A0A2Z6I9Q4"/>
<evidence type="ECO:0000313" key="15">
    <source>
        <dbReference type="Proteomes" id="UP000271003"/>
    </source>
</evidence>
<dbReference type="PRINTS" id="PR00344">
    <property type="entry name" value="BCTRLSENSOR"/>
</dbReference>